<dbReference type="Proteomes" id="UP000676336">
    <property type="component" value="Unassembled WGS sequence"/>
</dbReference>
<dbReference type="EMBL" id="CAJOBI010213159">
    <property type="protein sequence ID" value="CAF5023182.1"/>
    <property type="molecule type" value="Genomic_DNA"/>
</dbReference>
<evidence type="ECO:0000313" key="2">
    <source>
        <dbReference type="Proteomes" id="UP000676336"/>
    </source>
</evidence>
<sequence>MPSIPLFQCQINTDDVTFIGKILQQQHFIQQSASSKFLKTNVDYNIEVDLSQSFEHPLIVCCCSKTQASLPKLLSFLKLNSSSTINLIILNQSSNTVDWNSVMNLIAVYNSSLNVVNDEDSLLKKLYEIINNSAKTNIEKQLISKYKKSDALASDIQNPTNVFYCGSKLTRDKRAAALGQRGAFRGSTVWLTGK</sequence>
<feature type="non-terminal residue" evidence="1">
    <location>
        <position position="1"/>
    </location>
</feature>
<reference evidence="1" key="1">
    <citation type="submission" date="2021-02" db="EMBL/GenBank/DDBJ databases">
        <authorList>
            <person name="Nowell W R."/>
        </authorList>
    </citation>
    <scope>NUCLEOTIDE SEQUENCE</scope>
</reference>
<gene>
    <name evidence="1" type="ORF">SMN809_LOCUS57743</name>
</gene>
<comment type="caution">
    <text evidence="1">The sequence shown here is derived from an EMBL/GenBank/DDBJ whole genome shotgun (WGS) entry which is preliminary data.</text>
</comment>
<name>A0A8S3DKL4_9BILA</name>
<organism evidence="1 2">
    <name type="scientific">Rotaria magnacalcarata</name>
    <dbReference type="NCBI Taxonomy" id="392030"/>
    <lineage>
        <taxon>Eukaryota</taxon>
        <taxon>Metazoa</taxon>
        <taxon>Spiralia</taxon>
        <taxon>Gnathifera</taxon>
        <taxon>Rotifera</taxon>
        <taxon>Eurotatoria</taxon>
        <taxon>Bdelloidea</taxon>
        <taxon>Philodinida</taxon>
        <taxon>Philodinidae</taxon>
        <taxon>Rotaria</taxon>
    </lineage>
</organism>
<dbReference type="AlphaFoldDB" id="A0A8S3DKL4"/>
<evidence type="ECO:0000313" key="1">
    <source>
        <dbReference type="EMBL" id="CAF5023182.1"/>
    </source>
</evidence>
<accession>A0A8S3DKL4</accession>
<protein>
    <submittedName>
        <fullName evidence="1">Uncharacterized protein</fullName>
    </submittedName>
</protein>
<proteinExistence type="predicted"/>